<feature type="transmembrane region" description="Helical" evidence="13">
    <location>
        <begin position="96"/>
        <end position="120"/>
    </location>
</feature>
<evidence type="ECO:0000259" key="14">
    <source>
        <dbReference type="Pfam" id="PF01292"/>
    </source>
</evidence>
<gene>
    <name evidence="15" type="ORF">DLJ53_13455</name>
</gene>
<accession>A0A8B2NXU5</accession>
<dbReference type="Proteomes" id="UP000249590">
    <property type="component" value="Unassembled WGS sequence"/>
</dbReference>
<dbReference type="PANTHER" id="PTHR30529:SF1">
    <property type="entry name" value="CYTOCHROME B561 HOMOLOG 2"/>
    <property type="match status" value="1"/>
</dbReference>
<dbReference type="Pfam" id="PF01292">
    <property type="entry name" value="Ni_hydr_CYTB"/>
    <property type="match status" value="1"/>
</dbReference>
<keyword evidence="5" id="KW-0349">Heme</keyword>
<feature type="transmembrane region" description="Helical" evidence="13">
    <location>
        <begin position="56"/>
        <end position="75"/>
    </location>
</feature>
<dbReference type="AlphaFoldDB" id="A0A8B2NXU5"/>
<dbReference type="GO" id="GO:0005886">
    <property type="term" value="C:plasma membrane"/>
    <property type="evidence" value="ECO:0007669"/>
    <property type="project" value="UniProtKB-SubCell"/>
</dbReference>
<sequence>MAQSHPIEGYTPLQKILHWAVVLLLIAQYLVLEDGMGPALRDTIQTGTPVLTTMPLLHMGVGILILILALVRIALRAMVGAPPPPAHEPPIFKTAAGAVHVLFYVLLIGLPLGGLAAYFIPSGLFGEVHEVATNVLLALAGLHVVAVVVHQFWWKSRLMQRMT</sequence>
<evidence type="ECO:0000313" key="16">
    <source>
        <dbReference type="Proteomes" id="UP000249590"/>
    </source>
</evidence>
<dbReference type="OrthoDB" id="8156287at2"/>
<comment type="cofactor">
    <cofactor evidence="1">
        <name>heme b</name>
        <dbReference type="ChEBI" id="CHEBI:60344"/>
    </cofactor>
</comment>
<keyword evidence="8" id="KW-0249">Electron transport</keyword>
<dbReference type="GO" id="GO:0022904">
    <property type="term" value="P:respiratory electron transport chain"/>
    <property type="evidence" value="ECO:0007669"/>
    <property type="project" value="InterPro"/>
</dbReference>
<dbReference type="InterPro" id="IPR016174">
    <property type="entry name" value="Di-haem_cyt_TM"/>
</dbReference>
<evidence type="ECO:0000256" key="9">
    <source>
        <dbReference type="ARBA" id="ARBA00022989"/>
    </source>
</evidence>
<evidence type="ECO:0000256" key="7">
    <source>
        <dbReference type="ARBA" id="ARBA00022723"/>
    </source>
</evidence>
<organism evidence="15 16">
    <name type="scientific">Acuticoccus sediminis</name>
    <dbReference type="NCBI Taxonomy" id="2184697"/>
    <lineage>
        <taxon>Bacteria</taxon>
        <taxon>Pseudomonadati</taxon>
        <taxon>Pseudomonadota</taxon>
        <taxon>Alphaproteobacteria</taxon>
        <taxon>Hyphomicrobiales</taxon>
        <taxon>Amorphaceae</taxon>
        <taxon>Acuticoccus</taxon>
    </lineage>
</organism>
<keyword evidence="7" id="KW-0479">Metal-binding</keyword>
<keyword evidence="6 13" id="KW-0812">Transmembrane</keyword>
<dbReference type="GO" id="GO:0046872">
    <property type="term" value="F:metal ion binding"/>
    <property type="evidence" value="ECO:0007669"/>
    <property type="project" value="UniProtKB-KW"/>
</dbReference>
<dbReference type="RefSeq" id="WP_111345921.1">
    <property type="nucleotide sequence ID" value="NZ_JAIWKD010000002.1"/>
</dbReference>
<keyword evidence="11 13" id="KW-0472">Membrane</keyword>
<dbReference type="SUPFAM" id="SSF81342">
    <property type="entry name" value="Transmembrane di-heme cytochromes"/>
    <property type="match status" value="1"/>
</dbReference>
<keyword evidence="10" id="KW-0408">Iron</keyword>
<dbReference type="InterPro" id="IPR011577">
    <property type="entry name" value="Cyt_b561_bac/Ni-Hgenase"/>
</dbReference>
<dbReference type="InterPro" id="IPR052168">
    <property type="entry name" value="Cytochrome_b561_oxidase"/>
</dbReference>
<dbReference type="GO" id="GO:0009055">
    <property type="term" value="F:electron transfer activity"/>
    <property type="evidence" value="ECO:0007669"/>
    <property type="project" value="InterPro"/>
</dbReference>
<keyword evidence="16" id="KW-1185">Reference proteome</keyword>
<keyword evidence="9 13" id="KW-1133">Transmembrane helix</keyword>
<evidence type="ECO:0000256" key="10">
    <source>
        <dbReference type="ARBA" id="ARBA00023004"/>
    </source>
</evidence>
<evidence type="ECO:0000256" key="11">
    <source>
        <dbReference type="ARBA" id="ARBA00023136"/>
    </source>
</evidence>
<comment type="similarity">
    <text evidence="12">Belongs to the cytochrome b561 family.</text>
</comment>
<keyword evidence="3" id="KW-0813">Transport</keyword>
<evidence type="ECO:0000256" key="1">
    <source>
        <dbReference type="ARBA" id="ARBA00001970"/>
    </source>
</evidence>
<feature type="domain" description="Cytochrome b561 bacterial/Ni-hydrogenase" evidence="14">
    <location>
        <begin position="10"/>
        <end position="163"/>
    </location>
</feature>
<reference evidence="15 16" key="1">
    <citation type="submission" date="2018-05" db="EMBL/GenBank/DDBJ databases">
        <title>Acuticoccus sediminis sp. nov., isolated from deep-sea sediment of Indian Ocean.</title>
        <authorList>
            <person name="Liu X."/>
            <person name="Lai Q."/>
            <person name="Du Y."/>
            <person name="Sun F."/>
            <person name="Zhang X."/>
            <person name="Wang S."/>
            <person name="Shao Z."/>
        </authorList>
    </citation>
    <scope>NUCLEOTIDE SEQUENCE [LARGE SCALE GENOMIC DNA]</scope>
    <source>
        <strain evidence="15 16">PTG4-2</strain>
    </source>
</reference>
<evidence type="ECO:0000313" key="15">
    <source>
        <dbReference type="EMBL" id="RAI02364.1"/>
    </source>
</evidence>
<evidence type="ECO:0000256" key="4">
    <source>
        <dbReference type="ARBA" id="ARBA00022475"/>
    </source>
</evidence>
<dbReference type="EMBL" id="QHHQ01000002">
    <property type="protein sequence ID" value="RAI02364.1"/>
    <property type="molecule type" value="Genomic_DNA"/>
</dbReference>
<evidence type="ECO:0000256" key="2">
    <source>
        <dbReference type="ARBA" id="ARBA00004651"/>
    </source>
</evidence>
<comment type="subcellular location">
    <subcellularLocation>
        <location evidence="2">Cell membrane</location>
        <topology evidence="2">Multi-pass membrane protein</topology>
    </subcellularLocation>
</comment>
<name>A0A8B2NXU5_9HYPH</name>
<evidence type="ECO:0000256" key="13">
    <source>
        <dbReference type="SAM" id="Phobius"/>
    </source>
</evidence>
<evidence type="ECO:0000256" key="6">
    <source>
        <dbReference type="ARBA" id="ARBA00022692"/>
    </source>
</evidence>
<dbReference type="PANTHER" id="PTHR30529">
    <property type="entry name" value="CYTOCHROME B561"/>
    <property type="match status" value="1"/>
</dbReference>
<evidence type="ECO:0000256" key="8">
    <source>
        <dbReference type="ARBA" id="ARBA00022982"/>
    </source>
</evidence>
<keyword evidence="4" id="KW-1003">Cell membrane</keyword>
<evidence type="ECO:0000256" key="3">
    <source>
        <dbReference type="ARBA" id="ARBA00022448"/>
    </source>
</evidence>
<protein>
    <submittedName>
        <fullName evidence="15">Cytochrome B</fullName>
    </submittedName>
</protein>
<proteinExistence type="inferred from homology"/>
<feature type="transmembrane region" description="Helical" evidence="13">
    <location>
        <begin position="132"/>
        <end position="154"/>
    </location>
</feature>
<comment type="caution">
    <text evidence="15">The sequence shown here is derived from an EMBL/GenBank/DDBJ whole genome shotgun (WGS) entry which is preliminary data.</text>
</comment>
<evidence type="ECO:0000256" key="5">
    <source>
        <dbReference type="ARBA" id="ARBA00022617"/>
    </source>
</evidence>
<evidence type="ECO:0000256" key="12">
    <source>
        <dbReference type="ARBA" id="ARBA00037975"/>
    </source>
</evidence>
<feature type="transmembrane region" description="Helical" evidence="13">
    <location>
        <begin position="16"/>
        <end position="32"/>
    </location>
</feature>
<dbReference type="GO" id="GO:0020037">
    <property type="term" value="F:heme binding"/>
    <property type="evidence" value="ECO:0007669"/>
    <property type="project" value="TreeGrafter"/>
</dbReference>